<dbReference type="OrthoDB" id="3466567at2"/>
<name>A0A3N1CNH4_9ACTN</name>
<dbReference type="Proteomes" id="UP000272400">
    <property type="component" value="Unassembled WGS sequence"/>
</dbReference>
<dbReference type="AlphaFoldDB" id="A0A3N1CNH4"/>
<dbReference type="CDD" id="cd00093">
    <property type="entry name" value="HTH_XRE"/>
    <property type="match status" value="1"/>
</dbReference>
<reference evidence="2 3" key="1">
    <citation type="submission" date="2018-11" db="EMBL/GenBank/DDBJ databases">
        <title>Sequencing the genomes of 1000 actinobacteria strains.</title>
        <authorList>
            <person name="Klenk H.-P."/>
        </authorList>
    </citation>
    <scope>NUCLEOTIDE SEQUENCE [LARGE SCALE GENOMIC DNA]</scope>
    <source>
        <strain evidence="2 3">DSM 44254</strain>
    </source>
</reference>
<dbReference type="Pfam" id="PF19054">
    <property type="entry name" value="DUF5753"/>
    <property type="match status" value="1"/>
</dbReference>
<dbReference type="SUPFAM" id="SSF47413">
    <property type="entry name" value="lambda repressor-like DNA-binding domains"/>
    <property type="match status" value="1"/>
</dbReference>
<dbReference type="EMBL" id="RJKE01000001">
    <property type="protein sequence ID" value="ROO82877.1"/>
    <property type="molecule type" value="Genomic_DNA"/>
</dbReference>
<protein>
    <submittedName>
        <fullName evidence="2">Helix-turn-helix protein</fullName>
    </submittedName>
</protein>
<gene>
    <name evidence="2" type="ORF">EDD29_0362</name>
</gene>
<evidence type="ECO:0000313" key="2">
    <source>
        <dbReference type="EMBL" id="ROO82877.1"/>
    </source>
</evidence>
<feature type="domain" description="HTH cro/C1-type" evidence="1">
    <location>
        <begin position="3"/>
        <end position="58"/>
    </location>
</feature>
<dbReference type="GO" id="GO:0003677">
    <property type="term" value="F:DNA binding"/>
    <property type="evidence" value="ECO:0007669"/>
    <property type="project" value="InterPro"/>
</dbReference>
<dbReference type="InterPro" id="IPR001387">
    <property type="entry name" value="Cro/C1-type_HTH"/>
</dbReference>
<keyword evidence="3" id="KW-1185">Reference proteome</keyword>
<organism evidence="2 3">
    <name type="scientific">Actinocorallia herbida</name>
    <dbReference type="NCBI Taxonomy" id="58109"/>
    <lineage>
        <taxon>Bacteria</taxon>
        <taxon>Bacillati</taxon>
        <taxon>Actinomycetota</taxon>
        <taxon>Actinomycetes</taxon>
        <taxon>Streptosporangiales</taxon>
        <taxon>Thermomonosporaceae</taxon>
        <taxon>Actinocorallia</taxon>
    </lineage>
</organism>
<dbReference type="Pfam" id="PF13560">
    <property type="entry name" value="HTH_31"/>
    <property type="match status" value="1"/>
</dbReference>
<evidence type="ECO:0000259" key="1">
    <source>
        <dbReference type="SMART" id="SM00530"/>
    </source>
</evidence>
<comment type="caution">
    <text evidence="2">The sequence shown here is derived from an EMBL/GenBank/DDBJ whole genome shotgun (WGS) entry which is preliminary data.</text>
</comment>
<sequence length="253" mass="28981">MEELRVRREADGLSRVKLAELLGCTRQWLDKVETLERVPSEALAADLDTQFKTHGTFQRIWAALDEARRLRNVPTGFRPVIEIERDAKRIRFYEPVLVPGLFQTEAYARTVFKVRHPPAVVEEQVGIRLARQKVLEKAKPPWIFLLLRENVVRDIPGHLRPEQCKRLLERSEQFTISIQILPIGAEVFESSAFQLIASETSEIAYAESVNGFGQSVRDPDKVSEFALLFERARSSALSVEESRNRIQAIMEDA</sequence>
<dbReference type="InterPro" id="IPR043917">
    <property type="entry name" value="DUF5753"/>
</dbReference>
<dbReference type="RefSeq" id="WP_123661844.1">
    <property type="nucleotide sequence ID" value="NZ_RJKE01000001.1"/>
</dbReference>
<evidence type="ECO:0000313" key="3">
    <source>
        <dbReference type="Proteomes" id="UP000272400"/>
    </source>
</evidence>
<accession>A0A3N1CNH4</accession>
<dbReference type="InterPro" id="IPR010982">
    <property type="entry name" value="Lambda_DNA-bd_dom_sf"/>
</dbReference>
<proteinExistence type="predicted"/>
<dbReference type="SMART" id="SM00530">
    <property type="entry name" value="HTH_XRE"/>
    <property type="match status" value="1"/>
</dbReference>